<dbReference type="Gene3D" id="2.40.340.10">
    <property type="entry name" value="MoeA, C-terminal, domain IV"/>
    <property type="match status" value="1"/>
</dbReference>
<keyword evidence="1" id="KW-0808">Transferase</keyword>
<dbReference type="GO" id="GO:0061598">
    <property type="term" value="F:molybdopterin adenylyltransferase activity"/>
    <property type="evidence" value="ECO:0007669"/>
    <property type="project" value="UniProtKB-UniRule"/>
</dbReference>
<keyword evidence="1" id="KW-0500">Molybdenum</keyword>
<sequence>MLIWARFLPRIFTHPTLCLHQRWLCCYHVVFQICLLAVFFSVFDVLCRVQACLQHPIKTDPVRPEFHCAIIRWNVNDGSRHPRFVAESTGNPLSSWLLSMKSANALLELSTTGSLIPAGTSVTAILISDLIPAAVDASAA</sequence>
<protein>
    <recommendedName>
        <fullName evidence="1">Molybdopterin biosynthesis protein CNX1</fullName>
    </recommendedName>
    <alternativeName>
        <fullName evidence="1">Molybdenum cofactor biosynthesis enzyme CNX1</fullName>
    </alternativeName>
    <domain>
        <recommendedName>
            <fullName evidence="1">Molybdopterin molybdenumtransferase</fullName>
            <shortName evidence="1">MPT Mo-transferase</shortName>
            <ecNumber evidence="1">2.10.1.1</ecNumber>
        </recommendedName>
        <alternativeName>
            <fullName evidence="1">Domain E</fullName>
        </alternativeName>
    </domain>
    <domain>
        <recommendedName>
            <fullName evidence="1">Molybdopterin adenylyltransferase</fullName>
            <shortName evidence="1">MPT adenylyltransferase</shortName>
            <ecNumber evidence="1">2.7.7.75</ecNumber>
        </recommendedName>
        <alternativeName>
            <fullName evidence="1">Domain G</fullName>
        </alternativeName>
    </domain>
</protein>
<dbReference type="SUPFAM" id="SSF63867">
    <property type="entry name" value="MoeA C-terminal domain-like"/>
    <property type="match status" value="1"/>
</dbReference>
<evidence type="ECO:0000259" key="2">
    <source>
        <dbReference type="Pfam" id="PF03454"/>
    </source>
</evidence>
<feature type="domain" description="MoeA C-terminal" evidence="2">
    <location>
        <begin position="51"/>
        <end position="126"/>
    </location>
</feature>
<evidence type="ECO:0000256" key="1">
    <source>
        <dbReference type="RuleBase" id="RU365090"/>
    </source>
</evidence>
<dbReference type="InterPro" id="IPR036688">
    <property type="entry name" value="MoeA_C_domain_IV_sf"/>
</dbReference>
<organism evidence="3">
    <name type="scientific">Rhizophora mucronata</name>
    <name type="common">Asiatic mangrove</name>
    <dbReference type="NCBI Taxonomy" id="61149"/>
    <lineage>
        <taxon>Eukaryota</taxon>
        <taxon>Viridiplantae</taxon>
        <taxon>Streptophyta</taxon>
        <taxon>Embryophyta</taxon>
        <taxon>Tracheophyta</taxon>
        <taxon>Spermatophyta</taxon>
        <taxon>Magnoliopsida</taxon>
        <taxon>eudicotyledons</taxon>
        <taxon>Gunneridae</taxon>
        <taxon>Pentapetalae</taxon>
        <taxon>rosids</taxon>
        <taxon>fabids</taxon>
        <taxon>Malpighiales</taxon>
        <taxon>Rhizophoraceae</taxon>
        <taxon>Rhizophora</taxon>
    </lineage>
</organism>
<dbReference type="GO" id="GO:0061599">
    <property type="term" value="F:molybdopterin molybdotransferase activity"/>
    <property type="evidence" value="ECO:0007669"/>
    <property type="project" value="UniProtKB-UniRule"/>
</dbReference>
<dbReference type="FunFam" id="2.40.340.10:FF:000004">
    <property type="entry name" value="Molybdopterin molybdenumtransferase"/>
    <property type="match status" value="1"/>
</dbReference>
<dbReference type="UniPathway" id="UPA00344"/>
<dbReference type="EC" id="2.10.1.1" evidence="1"/>
<dbReference type="EC" id="2.7.7.75" evidence="1"/>
<comment type="pathway">
    <text evidence="1">Cofactor biosynthesis; molybdopterin biosynthesis.</text>
</comment>
<reference evidence="3" key="1">
    <citation type="submission" date="2018-02" db="EMBL/GenBank/DDBJ databases">
        <title>Rhizophora mucronata_Transcriptome.</title>
        <authorList>
            <person name="Meera S.P."/>
            <person name="Sreeshan A."/>
            <person name="Augustine A."/>
        </authorList>
    </citation>
    <scope>NUCLEOTIDE SEQUENCE</scope>
    <source>
        <tissue evidence="3">Leaf</tissue>
    </source>
</reference>
<proteinExistence type="inferred from homology"/>
<keyword evidence="1" id="KW-0460">Magnesium</keyword>
<evidence type="ECO:0000313" key="3">
    <source>
        <dbReference type="EMBL" id="MBX02353.1"/>
    </source>
</evidence>
<dbReference type="EMBL" id="GGEC01021869">
    <property type="protein sequence ID" value="MBX02353.1"/>
    <property type="molecule type" value="Transcribed_RNA"/>
</dbReference>
<dbReference type="InterPro" id="IPR005111">
    <property type="entry name" value="MoeA_C_domain_IV"/>
</dbReference>
<dbReference type="GO" id="GO:0006777">
    <property type="term" value="P:Mo-molybdopterin cofactor biosynthetic process"/>
    <property type="evidence" value="ECO:0007669"/>
    <property type="project" value="UniProtKB-UniRule"/>
</dbReference>
<comment type="function">
    <text evidence="1">Catalyzes two steps in the biosynthesis of the molybdenum cofactor. In the first step, molybdopterin is adenylated. Subsequently, molybdate is inserted into adenylated molybdopterin and AMP is released.</text>
</comment>
<dbReference type="GO" id="GO:0005829">
    <property type="term" value="C:cytosol"/>
    <property type="evidence" value="ECO:0007669"/>
    <property type="project" value="TreeGrafter"/>
</dbReference>
<comment type="similarity">
    <text evidence="1">Belongs to the MoeA family.</text>
</comment>
<dbReference type="PANTHER" id="PTHR10192">
    <property type="entry name" value="MOLYBDOPTERIN BIOSYNTHESIS PROTEIN"/>
    <property type="match status" value="1"/>
</dbReference>
<keyword evidence="1" id="KW-0479">Metal-binding</keyword>
<dbReference type="GO" id="GO:0046872">
    <property type="term" value="F:metal ion binding"/>
    <property type="evidence" value="ECO:0007669"/>
    <property type="project" value="UniProtKB-UniRule"/>
</dbReference>
<dbReference type="InterPro" id="IPR038987">
    <property type="entry name" value="MoeA-like"/>
</dbReference>
<comment type="cofactor">
    <cofactor evidence="1">
        <name>Mg(2+)</name>
        <dbReference type="ChEBI" id="CHEBI:18420"/>
    </cofactor>
</comment>
<keyword evidence="1" id="KW-0501">Molybdenum cofactor biosynthesis</keyword>
<dbReference type="AlphaFoldDB" id="A0A2P2K9J0"/>
<dbReference type="Pfam" id="PF03454">
    <property type="entry name" value="MoeA_C"/>
    <property type="match status" value="1"/>
</dbReference>
<name>A0A2P2K9J0_RHIMU</name>
<comment type="catalytic activity">
    <reaction evidence="1">
        <text>molybdopterin + ATP + H(+) = adenylyl-molybdopterin + diphosphate</text>
        <dbReference type="Rhea" id="RHEA:31331"/>
        <dbReference type="ChEBI" id="CHEBI:15378"/>
        <dbReference type="ChEBI" id="CHEBI:30616"/>
        <dbReference type="ChEBI" id="CHEBI:33019"/>
        <dbReference type="ChEBI" id="CHEBI:58698"/>
        <dbReference type="ChEBI" id="CHEBI:62727"/>
    </reaction>
</comment>
<accession>A0A2P2K9J0</accession>
<dbReference type="GO" id="GO:0005524">
    <property type="term" value="F:ATP binding"/>
    <property type="evidence" value="ECO:0007669"/>
    <property type="project" value="UniProtKB-UniRule"/>
</dbReference>
<comment type="catalytic activity">
    <reaction evidence="1">
        <text>adenylyl-molybdopterin + molybdate = Mo-molybdopterin + AMP + H(+)</text>
        <dbReference type="Rhea" id="RHEA:35047"/>
        <dbReference type="ChEBI" id="CHEBI:15378"/>
        <dbReference type="ChEBI" id="CHEBI:36264"/>
        <dbReference type="ChEBI" id="CHEBI:62727"/>
        <dbReference type="ChEBI" id="CHEBI:71302"/>
        <dbReference type="ChEBI" id="CHEBI:456215"/>
    </reaction>
</comment>
<dbReference type="PANTHER" id="PTHR10192:SF5">
    <property type="entry name" value="GEPHYRIN"/>
    <property type="match status" value="1"/>
</dbReference>